<protein>
    <submittedName>
        <fullName evidence="2">Uncharacterized protein</fullName>
    </submittedName>
</protein>
<feature type="compositionally biased region" description="Basic and acidic residues" evidence="1">
    <location>
        <begin position="81"/>
        <end position="99"/>
    </location>
</feature>
<evidence type="ECO:0000256" key="1">
    <source>
        <dbReference type="SAM" id="MobiDB-lite"/>
    </source>
</evidence>
<feature type="compositionally biased region" description="Low complexity" evidence="1">
    <location>
        <begin position="27"/>
        <end position="38"/>
    </location>
</feature>
<dbReference type="Proteomes" id="UP000518605">
    <property type="component" value="Unassembled WGS sequence"/>
</dbReference>
<gene>
    <name evidence="2" type="ORF">FHS16_003366</name>
</gene>
<organism evidence="2 3">
    <name type="scientific">Paenibacillus endophyticus</name>
    <dbReference type="NCBI Taxonomy" id="1294268"/>
    <lineage>
        <taxon>Bacteria</taxon>
        <taxon>Bacillati</taxon>
        <taxon>Bacillota</taxon>
        <taxon>Bacilli</taxon>
        <taxon>Bacillales</taxon>
        <taxon>Paenibacillaceae</taxon>
        <taxon>Paenibacillus</taxon>
    </lineage>
</organism>
<accession>A0A7W5CAT2</accession>
<proteinExistence type="predicted"/>
<sequence length="213" mass="22494">MFSKLNQVEELNGQLDETAEGNTGVVSPSPLSSPISSPADQPEATMNNEPTQTPEIGPSTQPENIAPTPSATLTPGPTSDNVEKDDNSKGESTNSEEKSRNKKKIDASVTAKLGSLKSSCQATSNSLVKQIAGELSSNKDATLADIQSKYLSKVFSAESDCDAKFNELMSNAKSEYKAADLGDQAFPDWSSQYESAKAQARADALAVIADSIK</sequence>
<feature type="compositionally biased region" description="Polar residues" evidence="1">
    <location>
        <begin position="44"/>
        <end position="80"/>
    </location>
</feature>
<evidence type="ECO:0000313" key="3">
    <source>
        <dbReference type="Proteomes" id="UP000518605"/>
    </source>
</evidence>
<evidence type="ECO:0000313" key="2">
    <source>
        <dbReference type="EMBL" id="MBB3153304.1"/>
    </source>
</evidence>
<dbReference type="RefSeq" id="WP_183564604.1">
    <property type="nucleotide sequence ID" value="NZ_JACHXW010000009.1"/>
</dbReference>
<name>A0A7W5CAT2_9BACL</name>
<reference evidence="2 3" key="1">
    <citation type="submission" date="2020-08" db="EMBL/GenBank/DDBJ databases">
        <title>Genomic Encyclopedia of Type Strains, Phase III (KMG-III): the genomes of soil and plant-associated and newly described type strains.</title>
        <authorList>
            <person name="Whitman W."/>
        </authorList>
    </citation>
    <scope>NUCLEOTIDE SEQUENCE [LARGE SCALE GENOMIC DNA]</scope>
    <source>
        <strain evidence="2 3">CECT 8234</strain>
    </source>
</reference>
<dbReference type="EMBL" id="JACHXW010000009">
    <property type="protein sequence ID" value="MBB3153304.1"/>
    <property type="molecule type" value="Genomic_DNA"/>
</dbReference>
<comment type="caution">
    <text evidence="2">The sequence shown here is derived from an EMBL/GenBank/DDBJ whole genome shotgun (WGS) entry which is preliminary data.</text>
</comment>
<keyword evidence="3" id="KW-1185">Reference proteome</keyword>
<dbReference type="AlphaFoldDB" id="A0A7W5CAT2"/>
<feature type="region of interest" description="Disordered" evidence="1">
    <location>
        <begin position="1"/>
        <end position="108"/>
    </location>
</feature>